<evidence type="ECO:0000256" key="12">
    <source>
        <dbReference type="ARBA" id="ARBA00025694"/>
    </source>
</evidence>
<evidence type="ECO:0000256" key="9">
    <source>
        <dbReference type="ARBA" id="ARBA00022989"/>
    </source>
</evidence>
<evidence type="ECO:0000256" key="16">
    <source>
        <dbReference type="ARBA" id="ARBA00032185"/>
    </source>
</evidence>
<keyword evidence="20" id="KW-1185">Reference proteome</keyword>
<comment type="caution">
    <text evidence="19">The sequence shown here is derived from an EMBL/GenBank/DDBJ whole genome shotgun (WGS) entry which is preliminary data.</text>
</comment>
<feature type="region of interest" description="Disordered" evidence="17">
    <location>
        <begin position="1"/>
        <end position="33"/>
    </location>
</feature>
<sequence length="141" mass="15151">MSADAHHMAGPVGHGGASAGHGHDPHAQSEGGHGTVQSYMTGFVLSVILTVIPFWLVMGNVLDNSLVTTLVILALGGVQMVVHVVYFLHMSTKSEGGWTFMALIFTITLVVIMLAGSVWVMYHLNHNMMPMDAHDVMNNAR</sequence>
<evidence type="ECO:0000256" key="13">
    <source>
        <dbReference type="ARBA" id="ARBA00030071"/>
    </source>
</evidence>
<evidence type="ECO:0000313" key="19">
    <source>
        <dbReference type="EMBL" id="MDN3572568.1"/>
    </source>
</evidence>
<evidence type="ECO:0000256" key="7">
    <source>
        <dbReference type="ARBA" id="ARBA00022692"/>
    </source>
</evidence>
<comment type="function">
    <text evidence="12">Cytochrome bo(3) ubiquinol terminal oxidase is the component of the aerobic respiratory chain of E.coli that predominates when cells are grown at high aeration. Has proton pump activity across the membrane in addition to electron transfer, pumping 2 protons/electron.</text>
</comment>
<organism evidence="19 20">
    <name type="scientific">Methylobacterium longum</name>
    <dbReference type="NCBI Taxonomy" id="767694"/>
    <lineage>
        <taxon>Bacteria</taxon>
        <taxon>Pseudomonadati</taxon>
        <taxon>Pseudomonadota</taxon>
        <taxon>Alphaproteobacteria</taxon>
        <taxon>Hyphomicrobiales</taxon>
        <taxon>Methylobacteriaceae</taxon>
        <taxon>Methylobacterium</taxon>
    </lineage>
</organism>
<comment type="similarity">
    <text evidence="2">Belongs to the cytochrome c oxidase bacterial subunit 4 family.</text>
</comment>
<evidence type="ECO:0000256" key="1">
    <source>
        <dbReference type="ARBA" id="ARBA00004651"/>
    </source>
</evidence>
<evidence type="ECO:0000256" key="8">
    <source>
        <dbReference type="ARBA" id="ARBA00022982"/>
    </source>
</evidence>
<evidence type="ECO:0000256" key="11">
    <source>
        <dbReference type="ARBA" id="ARBA00023136"/>
    </source>
</evidence>
<name>A0ABT8ART9_9HYPH</name>
<keyword evidence="5" id="KW-0813">Transport</keyword>
<dbReference type="PANTHER" id="PTHR36835:SF1">
    <property type="entry name" value="CYTOCHROME BO(3) UBIQUINOL OXIDASE SUBUNIT 4"/>
    <property type="match status" value="1"/>
</dbReference>
<keyword evidence="7 18" id="KW-0812">Transmembrane</keyword>
<evidence type="ECO:0000256" key="14">
    <source>
        <dbReference type="ARBA" id="ARBA00030211"/>
    </source>
</evidence>
<evidence type="ECO:0000313" key="20">
    <source>
        <dbReference type="Proteomes" id="UP001244297"/>
    </source>
</evidence>
<keyword evidence="10" id="KW-0560">Oxidoreductase</keyword>
<evidence type="ECO:0000256" key="6">
    <source>
        <dbReference type="ARBA" id="ARBA00022475"/>
    </source>
</evidence>
<evidence type="ECO:0000256" key="18">
    <source>
        <dbReference type="SAM" id="Phobius"/>
    </source>
</evidence>
<dbReference type="InterPro" id="IPR005171">
    <property type="entry name" value="Cyt_c_oxidase_su4_prok"/>
</dbReference>
<accession>A0ABT8ART9</accession>
<protein>
    <recommendedName>
        <fullName evidence="4">Cytochrome bo(3) ubiquinol oxidase subunit 4</fullName>
    </recommendedName>
    <alternativeName>
        <fullName evidence="16">Cytochrome o ubiquinol oxidase subunit 4</fullName>
    </alternativeName>
    <alternativeName>
        <fullName evidence="13">Oxidase bo(3) subunit 4</fullName>
    </alternativeName>
    <alternativeName>
        <fullName evidence="14">Ubiquinol oxidase polypeptide IV</fullName>
    </alternativeName>
    <alternativeName>
        <fullName evidence="15">Ubiquinol oxidase subunit 4</fullName>
    </alternativeName>
</protein>
<evidence type="ECO:0000256" key="2">
    <source>
        <dbReference type="ARBA" id="ARBA00008079"/>
    </source>
</evidence>
<evidence type="ECO:0000256" key="3">
    <source>
        <dbReference type="ARBA" id="ARBA00011700"/>
    </source>
</evidence>
<dbReference type="RefSeq" id="WP_238290247.1">
    <property type="nucleotide sequence ID" value="NZ_BPQS01000021.1"/>
</dbReference>
<dbReference type="InterPro" id="IPR014210">
    <property type="entry name" value="Cyt_o_ubiqinol_oxidase_su4"/>
</dbReference>
<keyword evidence="9 18" id="KW-1133">Transmembrane helix</keyword>
<keyword evidence="6" id="KW-1003">Cell membrane</keyword>
<feature type="transmembrane region" description="Helical" evidence="18">
    <location>
        <begin position="39"/>
        <end position="58"/>
    </location>
</feature>
<comment type="subunit">
    <text evidence="3">Heterooctamer of two A chains, two B chains, two C chains and two D chains.</text>
</comment>
<evidence type="ECO:0000256" key="10">
    <source>
        <dbReference type="ARBA" id="ARBA00023002"/>
    </source>
</evidence>
<evidence type="ECO:0000256" key="5">
    <source>
        <dbReference type="ARBA" id="ARBA00022448"/>
    </source>
</evidence>
<gene>
    <name evidence="19" type="primary">cyoD</name>
    <name evidence="19" type="ORF">QWZ18_18295</name>
</gene>
<dbReference type="NCBIfam" id="TIGR02847">
    <property type="entry name" value="CyoD"/>
    <property type="match status" value="1"/>
</dbReference>
<comment type="subcellular location">
    <subcellularLocation>
        <location evidence="1">Cell membrane</location>
        <topology evidence="1">Multi-pass membrane protein</topology>
    </subcellularLocation>
</comment>
<dbReference type="Proteomes" id="UP001244297">
    <property type="component" value="Unassembled WGS sequence"/>
</dbReference>
<reference evidence="20" key="1">
    <citation type="journal article" date="2019" name="Int. J. Syst. Evol. Microbiol.">
        <title>The Global Catalogue of Microorganisms (GCM) 10K type strain sequencing project: providing services to taxonomists for standard genome sequencing and annotation.</title>
        <authorList>
            <consortium name="The Broad Institute Genomics Platform"/>
            <consortium name="The Broad Institute Genome Sequencing Center for Infectious Disease"/>
            <person name="Wu L."/>
            <person name="Ma J."/>
        </authorList>
    </citation>
    <scope>NUCLEOTIDE SEQUENCE [LARGE SCALE GENOMIC DNA]</scope>
    <source>
        <strain evidence="20">CECT 7806</strain>
    </source>
</reference>
<dbReference type="Pfam" id="PF03626">
    <property type="entry name" value="COX4_pro"/>
    <property type="match status" value="1"/>
</dbReference>
<evidence type="ECO:0000256" key="15">
    <source>
        <dbReference type="ARBA" id="ARBA00031887"/>
    </source>
</evidence>
<keyword evidence="8" id="KW-0249">Electron transport</keyword>
<keyword evidence="11 18" id="KW-0472">Membrane</keyword>
<dbReference type="PANTHER" id="PTHR36835">
    <property type="entry name" value="CYTOCHROME BO(3) UBIQUINOL OXIDASE SUBUNIT 4"/>
    <property type="match status" value="1"/>
</dbReference>
<proteinExistence type="inferred from homology"/>
<evidence type="ECO:0000256" key="17">
    <source>
        <dbReference type="SAM" id="MobiDB-lite"/>
    </source>
</evidence>
<feature type="transmembrane region" description="Helical" evidence="18">
    <location>
        <begin position="70"/>
        <end position="88"/>
    </location>
</feature>
<feature type="transmembrane region" description="Helical" evidence="18">
    <location>
        <begin position="100"/>
        <end position="122"/>
    </location>
</feature>
<dbReference type="InterPro" id="IPR050968">
    <property type="entry name" value="Cytochrome_c_oxidase_bac_sub4"/>
</dbReference>
<evidence type="ECO:0000256" key="4">
    <source>
        <dbReference type="ARBA" id="ARBA00014689"/>
    </source>
</evidence>
<dbReference type="EMBL" id="JAUFPT010000060">
    <property type="protein sequence ID" value="MDN3572568.1"/>
    <property type="molecule type" value="Genomic_DNA"/>
</dbReference>